<dbReference type="eggNOG" id="arCOG01799">
    <property type="taxonomic scope" value="Archaea"/>
</dbReference>
<dbReference type="PROSITE" id="PS51318">
    <property type="entry name" value="TAT"/>
    <property type="match status" value="1"/>
</dbReference>
<dbReference type="InterPro" id="IPR006311">
    <property type="entry name" value="TAT_signal"/>
</dbReference>
<evidence type="ECO:0000259" key="2">
    <source>
        <dbReference type="SMART" id="SM00062"/>
    </source>
</evidence>
<reference evidence="3 4" key="1">
    <citation type="journal article" date="2011" name="J. Bacteriol.">
        <title>Genome sequence of Halorhabdus tiamatea, the first archaeon isolated from a deep-sea anoxic brine lake.</title>
        <authorList>
            <person name="Antunes A."/>
            <person name="Alam I."/>
            <person name="Bajic V.B."/>
            <person name="Stingl U."/>
        </authorList>
    </citation>
    <scope>NUCLEOTIDE SEQUENCE [LARGE SCALE GENOMIC DNA]</scope>
    <source>
        <strain evidence="3 4">SARL4B</strain>
    </source>
</reference>
<dbReference type="InterPro" id="IPR001638">
    <property type="entry name" value="Solute-binding_3/MltF_N"/>
</dbReference>
<comment type="caution">
    <text evidence="3">The sequence shown here is derived from an EMBL/GenBank/DDBJ whole genome shotgun (WGS) entry which is preliminary data.</text>
</comment>
<evidence type="ECO:0000313" key="4">
    <source>
        <dbReference type="Proteomes" id="UP000003861"/>
    </source>
</evidence>
<evidence type="ECO:0000256" key="1">
    <source>
        <dbReference type="ARBA" id="ARBA00022729"/>
    </source>
</evidence>
<dbReference type="Proteomes" id="UP000003861">
    <property type="component" value="Unassembled WGS sequence"/>
</dbReference>
<keyword evidence="1" id="KW-0732">Signal</keyword>
<dbReference type="AlphaFoldDB" id="U2DYY2"/>
<dbReference type="OrthoDB" id="30671at2157"/>
<accession>U2DYY2</accession>
<dbReference type="CDD" id="cd13624">
    <property type="entry name" value="PBP2_Arg_Lys_His"/>
    <property type="match status" value="1"/>
</dbReference>
<dbReference type="PANTHER" id="PTHR35936:SF19">
    <property type="entry name" value="AMINO-ACID-BINDING PROTEIN YXEM-RELATED"/>
    <property type="match status" value="1"/>
</dbReference>
<feature type="domain" description="Solute-binding protein family 3/N-terminal" evidence="2">
    <location>
        <begin position="35"/>
        <end position="256"/>
    </location>
</feature>
<sequence>MTREFSMDRRAYLQTVGAVGVSATLAGCQGGSDDTIVPGTNATFPPFEYTQDGEIVGFDVALAEEVIDRAGYEVGEWVDIDFGSLIPSLNDGDIDLIAAGMTIEPGRKEQIDFSDPYWEASQAVLVRADGGFQPGSVDELADRRVGAQAGTTGEGQIEDLIEAGTITESDYRQYENYTLAVQDLENGNVDAVVIDVPVAQNFTAERSVAVAFEIDTGEQYGLGMRQDDDRIADINDAIAEIREDGTYDDLVAEWHE</sequence>
<dbReference type="PANTHER" id="PTHR35936">
    <property type="entry name" value="MEMBRANE-BOUND LYTIC MUREIN TRANSGLYCOSYLASE F"/>
    <property type="match status" value="1"/>
</dbReference>
<dbReference type="GeneID" id="23800358"/>
<dbReference type="Pfam" id="PF00497">
    <property type="entry name" value="SBP_bac_3"/>
    <property type="match status" value="1"/>
</dbReference>
<organism evidence="3 4">
    <name type="scientific">Halorhabdus tiamatea SARL4B</name>
    <dbReference type="NCBI Taxonomy" id="1033806"/>
    <lineage>
        <taxon>Archaea</taxon>
        <taxon>Methanobacteriati</taxon>
        <taxon>Methanobacteriota</taxon>
        <taxon>Stenosarchaea group</taxon>
        <taxon>Halobacteria</taxon>
        <taxon>Halobacteriales</taxon>
        <taxon>Haloarculaceae</taxon>
        <taxon>Halorhabdus</taxon>
    </lineage>
</organism>
<dbReference type="SMART" id="SM00062">
    <property type="entry name" value="PBPb"/>
    <property type="match status" value="1"/>
</dbReference>
<gene>
    <name evidence="3" type="ORF">HLRTI_003036</name>
</gene>
<protein>
    <submittedName>
        <fullName evidence="3">Glutamine-binding periplasmic protein</fullName>
    </submittedName>
</protein>
<dbReference type="RefSeq" id="WP_021029705.1">
    <property type="nucleotide sequence ID" value="NC_021921.1"/>
</dbReference>
<evidence type="ECO:0000313" key="3">
    <source>
        <dbReference type="EMBL" id="ERJ04976.1"/>
    </source>
</evidence>
<dbReference type="PROSITE" id="PS51257">
    <property type="entry name" value="PROKAR_LIPOPROTEIN"/>
    <property type="match status" value="1"/>
</dbReference>
<dbReference type="SUPFAM" id="SSF53850">
    <property type="entry name" value="Periplasmic binding protein-like II"/>
    <property type="match status" value="1"/>
</dbReference>
<dbReference type="PATRIC" id="fig|1033806.13.peg.2702"/>
<name>U2DYY2_9EURY</name>
<proteinExistence type="predicted"/>
<reference evidence="3 4" key="2">
    <citation type="journal article" date="2013" name="PLoS ONE">
        <title>INDIGO - INtegrated Data Warehouse of MIcrobial GenOmes with Examples from the Red Sea Extremophiles.</title>
        <authorList>
            <person name="Alam I."/>
            <person name="Antunes A."/>
            <person name="Kamau A.A."/>
            <person name="Ba Alawi W."/>
            <person name="Kalkatawi M."/>
            <person name="Stingl U."/>
            <person name="Bajic V.B."/>
        </authorList>
    </citation>
    <scope>NUCLEOTIDE SEQUENCE [LARGE SCALE GENOMIC DNA]</scope>
    <source>
        <strain evidence="3 4">SARL4B</strain>
    </source>
</reference>
<dbReference type="EMBL" id="AFNT02000048">
    <property type="protein sequence ID" value="ERJ04976.1"/>
    <property type="molecule type" value="Genomic_DNA"/>
</dbReference>
<dbReference type="STRING" id="1033806.HTIA_1082"/>
<dbReference type="Gene3D" id="3.40.190.10">
    <property type="entry name" value="Periplasmic binding protein-like II"/>
    <property type="match status" value="2"/>
</dbReference>